<dbReference type="EnsemblMetazoa" id="PPA46390.1">
    <property type="protein sequence ID" value="PPA46390.1"/>
    <property type="gene ID" value="WBGene00284759"/>
</dbReference>
<feature type="compositionally biased region" description="Basic and acidic residues" evidence="1">
    <location>
        <begin position="107"/>
        <end position="116"/>
    </location>
</feature>
<organism evidence="2 3">
    <name type="scientific">Pristionchus pacificus</name>
    <name type="common">Parasitic nematode worm</name>
    <dbReference type="NCBI Taxonomy" id="54126"/>
    <lineage>
        <taxon>Eukaryota</taxon>
        <taxon>Metazoa</taxon>
        <taxon>Ecdysozoa</taxon>
        <taxon>Nematoda</taxon>
        <taxon>Chromadorea</taxon>
        <taxon>Rhabditida</taxon>
        <taxon>Rhabditina</taxon>
        <taxon>Diplogasteromorpha</taxon>
        <taxon>Diplogasteroidea</taxon>
        <taxon>Neodiplogasteridae</taxon>
        <taxon>Pristionchus</taxon>
    </lineage>
</organism>
<reference evidence="2" key="2">
    <citation type="submission" date="2022-06" db="UniProtKB">
        <authorList>
            <consortium name="EnsemblMetazoa"/>
        </authorList>
    </citation>
    <scope>IDENTIFICATION</scope>
    <source>
        <strain evidence="2">PS312</strain>
    </source>
</reference>
<protein>
    <submittedName>
        <fullName evidence="2">Uncharacterized protein</fullName>
    </submittedName>
</protein>
<keyword evidence="3" id="KW-1185">Reference proteome</keyword>
<sequence>MIGRPPAELGAPEEREVIASDNGSKCAHQAWAPADKAITASMKKANAECLQLWQSYLNPKWNPPLRASHPSRRFDPDHRSHDRQEEETDDNDCKKRKAGSGTASSRLDSRSLREEYLQPSSPELEYGRRRDTVSIESIHEEANCTDESEQEQIREDRLTFQTTVIPPVHPVTHLIQEFRILLLGELNELLHAALALDRVLRDVEREGVPGKVGDLIRRQVDRFQMRQLTIAGIEERRKTIRLQNFDL</sequence>
<proteinExistence type="predicted"/>
<dbReference type="Proteomes" id="UP000005239">
    <property type="component" value="Unassembled WGS sequence"/>
</dbReference>
<feature type="region of interest" description="Disordered" evidence="1">
    <location>
        <begin position="67"/>
        <end position="130"/>
    </location>
</feature>
<gene>
    <name evidence="2" type="primary">WBGene00284759</name>
</gene>
<accession>A0A8R1V265</accession>
<reference evidence="3" key="1">
    <citation type="journal article" date="2008" name="Nat. Genet.">
        <title>The Pristionchus pacificus genome provides a unique perspective on nematode lifestyle and parasitism.</title>
        <authorList>
            <person name="Dieterich C."/>
            <person name="Clifton S.W."/>
            <person name="Schuster L.N."/>
            <person name="Chinwalla A."/>
            <person name="Delehaunty K."/>
            <person name="Dinkelacker I."/>
            <person name="Fulton L."/>
            <person name="Fulton R."/>
            <person name="Godfrey J."/>
            <person name="Minx P."/>
            <person name="Mitreva M."/>
            <person name="Roeseler W."/>
            <person name="Tian H."/>
            <person name="Witte H."/>
            <person name="Yang S.P."/>
            <person name="Wilson R.K."/>
            <person name="Sommer R.J."/>
        </authorList>
    </citation>
    <scope>NUCLEOTIDE SEQUENCE [LARGE SCALE GENOMIC DNA]</scope>
    <source>
        <strain evidence="3">PS312</strain>
    </source>
</reference>
<name>A0A2A6BUD1_PRIPA</name>
<evidence type="ECO:0000256" key="1">
    <source>
        <dbReference type="SAM" id="MobiDB-lite"/>
    </source>
</evidence>
<evidence type="ECO:0000313" key="3">
    <source>
        <dbReference type="Proteomes" id="UP000005239"/>
    </source>
</evidence>
<dbReference type="AlphaFoldDB" id="A0A2A6BUD1"/>
<feature type="region of interest" description="Disordered" evidence="1">
    <location>
        <begin position="1"/>
        <end position="24"/>
    </location>
</feature>
<feature type="compositionally biased region" description="Basic and acidic residues" evidence="1">
    <location>
        <begin position="72"/>
        <end position="84"/>
    </location>
</feature>
<evidence type="ECO:0000313" key="2">
    <source>
        <dbReference type="EnsemblMetazoa" id="PPA46390.1"/>
    </source>
</evidence>
<accession>A0A2A6BUD1</accession>